<organism evidence="1 2">
    <name type="scientific">Dryococelus australis</name>
    <dbReference type="NCBI Taxonomy" id="614101"/>
    <lineage>
        <taxon>Eukaryota</taxon>
        <taxon>Metazoa</taxon>
        <taxon>Ecdysozoa</taxon>
        <taxon>Arthropoda</taxon>
        <taxon>Hexapoda</taxon>
        <taxon>Insecta</taxon>
        <taxon>Pterygota</taxon>
        <taxon>Neoptera</taxon>
        <taxon>Polyneoptera</taxon>
        <taxon>Phasmatodea</taxon>
        <taxon>Verophasmatodea</taxon>
        <taxon>Anareolatae</taxon>
        <taxon>Phasmatidae</taxon>
        <taxon>Eurycanthinae</taxon>
        <taxon>Dryococelus</taxon>
    </lineage>
</organism>
<keyword evidence="2" id="KW-1185">Reference proteome</keyword>
<name>A0ABQ9HD33_9NEOP</name>
<evidence type="ECO:0000313" key="1">
    <source>
        <dbReference type="EMBL" id="KAJ8882096.1"/>
    </source>
</evidence>
<dbReference type="EMBL" id="JARBHB010000006">
    <property type="protein sequence ID" value="KAJ8882096.1"/>
    <property type="molecule type" value="Genomic_DNA"/>
</dbReference>
<accession>A0ABQ9HD33</accession>
<sequence length="43" mass="4643">MLFCKAPITVEAAALHTSRHSSLSCFSLLSALSDCRLPAPYFS</sequence>
<gene>
    <name evidence="1" type="ORF">PR048_018584</name>
</gene>
<proteinExistence type="predicted"/>
<reference evidence="1 2" key="1">
    <citation type="submission" date="2023-02" db="EMBL/GenBank/DDBJ databases">
        <title>LHISI_Scaffold_Assembly.</title>
        <authorList>
            <person name="Stuart O.P."/>
            <person name="Cleave R."/>
            <person name="Magrath M.J.L."/>
            <person name="Mikheyev A.S."/>
        </authorList>
    </citation>
    <scope>NUCLEOTIDE SEQUENCE [LARGE SCALE GENOMIC DNA]</scope>
    <source>
        <strain evidence="1">Daus_M_001</strain>
        <tissue evidence="1">Leg muscle</tissue>
    </source>
</reference>
<comment type="caution">
    <text evidence="1">The sequence shown here is derived from an EMBL/GenBank/DDBJ whole genome shotgun (WGS) entry which is preliminary data.</text>
</comment>
<protein>
    <submittedName>
        <fullName evidence="1">Uncharacterized protein</fullName>
    </submittedName>
</protein>
<dbReference type="Proteomes" id="UP001159363">
    <property type="component" value="Chromosome 5"/>
</dbReference>
<evidence type="ECO:0000313" key="2">
    <source>
        <dbReference type="Proteomes" id="UP001159363"/>
    </source>
</evidence>